<gene>
    <name evidence="5" type="ORF">A2735_00535</name>
</gene>
<dbReference type="Proteomes" id="UP000178520">
    <property type="component" value="Unassembled WGS sequence"/>
</dbReference>
<dbReference type="PANTHER" id="PTHR22604">
    <property type="entry name" value="OXIDOREDUCTASES"/>
    <property type="match status" value="1"/>
</dbReference>
<evidence type="ECO:0000256" key="1">
    <source>
        <dbReference type="ARBA" id="ARBA00010928"/>
    </source>
</evidence>
<organism evidence="5 6">
    <name type="scientific">Candidatus Yanofskybacteria bacterium RIFCSPHIGHO2_01_FULL_41_21</name>
    <dbReference type="NCBI Taxonomy" id="1802660"/>
    <lineage>
        <taxon>Bacteria</taxon>
        <taxon>Candidatus Yanofskyibacteriota</taxon>
    </lineage>
</organism>
<dbReference type="InterPro" id="IPR050984">
    <property type="entry name" value="Gfo/Idh/MocA_domain"/>
</dbReference>
<dbReference type="SUPFAM" id="SSF55347">
    <property type="entry name" value="Glyceraldehyde-3-phosphate dehydrogenase-like, C-terminal domain"/>
    <property type="match status" value="1"/>
</dbReference>
<evidence type="ECO:0008006" key="7">
    <source>
        <dbReference type="Google" id="ProtNLM"/>
    </source>
</evidence>
<sequence>MNNKVKIGILGCADIAKRYAIKAFQSIDNCEVVSIASRNPVKAKEWALDFNIQAEESYDSLLNNKDIDAVYIPLPVGLHKEWALKAVAVGKHIICEKSLAEDFESVKSIVSACQSKGVVLYENFMTDFHPQHQKVLSIIENGDIGEPFIFRSFFGFPPLKKDNIRYDSKLGGGCLNDVGAHIVFMARKIFKKEPVSVMCNLINDKKLGVDTGGTAVLEFSDGQAALMGFSFCSSYQNNYSVWGSKAVLNVKQAYSIRPDTKPIVELTQIQNYQEVVTQINAPSANQFEILFHDFCDTILNQENRAEKINNIYLRLLAQAKVLEAMRLSALENRMVEVKEIK</sequence>
<dbReference type="STRING" id="1802660.A2735_00535"/>
<comment type="similarity">
    <text evidence="1">Belongs to the Gfo/Idh/MocA family.</text>
</comment>
<dbReference type="InterPro" id="IPR036291">
    <property type="entry name" value="NAD(P)-bd_dom_sf"/>
</dbReference>
<dbReference type="SUPFAM" id="SSF51735">
    <property type="entry name" value="NAD(P)-binding Rossmann-fold domains"/>
    <property type="match status" value="1"/>
</dbReference>
<dbReference type="Gene3D" id="3.30.360.10">
    <property type="entry name" value="Dihydrodipicolinate Reductase, domain 2"/>
    <property type="match status" value="1"/>
</dbReference>
<dbReference type="InterPro" id="IPR055170">
    <property type="entry name" value="GFO_IDH_MocA-like_dom"/>
</dbReference>
<dbReference type="Gene3D" id="3.40.50.720">
    <property type="entry name" value="NAD(P)-binding Rossmann-like Domain"/>
    <property type="match status" value="1"/>
</dbReference>
<evidence type="ECO:0000313" key="6">
    <source>
        <dbReference type="Proteomes" id="UP000178520"/>
    </source>
</evidence>
<feature type="domain" description="Gfo/Idh/MocA-like oxidoreductase N-terminal" evidence="3">
    <location>
        <begin position="5"/>
        <end position="123"/>
    </location>
</feature>
<dbReference type="AlphaFoldDB" id="A0A1F8EB85"/>
<evidence type="ECO:0000313" key="5">
    <source>
        <dbReference type="EMBL" id="OGM98181.1"/>
    </source>
</evidence>
<dbReference type="GO" id="GO:0000166">
    <property type="term" value="F:nucleotide binding"/>
    <property type="evidence" value="ECO:0007669"/>
    <property type="project" value="InterPro"/>
</dbReference>
<accession>A0A1F8EB85</accession>
<comment type="caution">
    <text evidence="5">The sequence shown here is derived from an EMBL/GenBank/DDBJ whole genome shotgun (WGS) entry which is preliminary data.</text>
</comment>
<dbReference type="EMBL" id="MGJA01000003">
    <property type="protein sequence ID" value="OGM98181.1"/>
    <property type="molecule type" value="Genomic_DNA"/>
</dbReference>
<proteinExistence type="inferred from homology"/>
<keyword evidence="2" id="KW-0560">Oxidoreductase</keyword>
<dbReference type="PANTHER" id="PTHR22604:SF105">
    <property type="entry name" value="TRANS-1,2-DIHYDROBENZENE-1,2-DIOL DEHYDROGENASE"/>
    <property type="match status" value="1"/>
</dbReference>
<dbReference type="Pfam" id="PF22725">
    <property type="entry name" value="GFO_IDH_MocA_C3"/>
    <property type="match status" value="1"/>
</dbReference>
<evidence type="ECO:0000259" key="3">
    <source>
        <dbReference type="Pfam" id="PF01408"/>
    </source>
</evidence>
<evidence type="ECO:0000256" key="2">
    <source>
        <dbReference type="ARBA" id="ARBA00023002"/>
    </source>
</evidence>
<protein>
    <recommendedName>
        <fullName evidence="7">Gfo/Idh/MocA-like oxidoreductase N-terminal domain-containing protein</fullName>
    </recommendedName>
</protein>
<dbReference type="Pfam" id="PF01408">
    <property type="entry name" value="GFO_IDH_MocA"/>
    <property type="match status" value="1"/>
</dbReference>
<evidence type="ECO:0000259" key="4">
    <source>
        <dbReference type="Pfam" id="PF22725"/>
    </source>
</evidence>
<dbReference type="InterPro" id="IPR000683">
    <property type="entry name" value="Gfo/Idh/MocA-like_OxRdtase_N"/>
</dbReference>
<name>A0A1F8EB85_9BACT</name>
<dbReference type="GO" id="GO:0016491">
    <property type="term" value="F:oxidoreductase activity"/>
    <property type="evidence" value="ECO:0007669"/>
    <property type="project" value="UniProtKB-KW"/>
</dbReference>
<feature type="domain" description="GFO/IDH/MocA-like oxidoreductase" evidence="4">
    <location>
        <begin position="132"/>
        <end position="248"/>
    </location>
</feature>
<reference evidence="5 6" key="1">
    <citation type="journal article" date="2016" name="Nat. Commun.">
        <title>Thousands of microbial genomes shed light on interconnected biogeochemical processes in an aquifer system.</title>
        <authorList>
            <person name="Anantharaman K."/>
            <person name="Brown C.T."/>
            <person name="Hug L.A."/>
            <person name="Sharon I."/>
            <person name="Castelle C.J."/>
            <person name="Probst A.J."/>
            <person name="Thomas B.C."/>
            <person name="Singh A."/>
            <person name="Wilkins M.J."/>
            <person name="Karaoz U."/>
            <person name="Brodie E.L."/>
            <person name="Williams K.H."/>
            <person name="Hubbard S.S."/>
            <person name="Banfield J.F."/>
        </authorList>
    </citation>
    <scope>NUCLEOTIDE SEQUENCE [LARGE SCALE GENOMIC DNA]</scope>
</reference>